<dbReference type="Proteomes" id="UP000432089">
    <property type="component" value="Unassembled WGS sequence"/>
</dbReference>
<dbReference type="GO" id="GO:0004760">
    <property type="term" value="F:L-serine-pyruvate transaminase activity"/>
    <property type="evidence" value="ECO:0007669"/>
    <property type="project" value="TreeGrafter"/>
</dbReference>
<proteinExistence type="inferred from homology"/>
<comment type="cofactor">
    <cofactor evidence="1 7">
        <name>pyridoxal 5'-phosphate</name>
        <dbReference type="ChEBI" id="CHEBI:597326"/>
    </cofactor>
</comment>
<feature type="modified residue" description="N6-(pyridoxal phosphate)lysine" evidence="7">
    <location>
        <position position="173"/>
    </location>
</feature>
<evidence type="ECO:0000256" key="2">
    <source>
        <dbReference type="ARBA" id="ARBA00009236"/>
    </source>
</evidence>
<organism evidence="9 10">
    <name type="scientific">Plantimonas leprariae</name>
    <dbReference type="NCBI Taxonomy" id="2615207"/>
    <lineage>
        <taxon>Bacteria</taxon>
        <taxon>Pseudomonadati</taxon>
        <taxon>Pseudomonadota</taxon>
        <taxon>Alphaproteobacteria</taxon>
        <taxon>Hyphomicrobiales</taxon>
        <taxon>Aurantimonadaceae</taxon>
        <taxon>Plantimonas</taxon>
    </lineage>
</organism>
<reference evidence="9 10" key="1">
    <citation type="submission" date="2019-09" db="EMBL/GenBank/DDBJ databases">
        <title>YIM 132180 draft genome.</title>
        <authorList>
            <person name="Zhang K."/>
        </authorList>
    </citation>
    <scope>NUCLEOTIDE SEQUENCE [LARGE SCALE GENOMIC DNA]</scope>
    <source>
        <strain evidence="9 10">YIM 132180</strain>
    </source>
</reference>
<dbReference type="RefSeq" id="WP_150970785.1">
    <property type="nucleotide sequence ID" value="NZ_VZDO01000011.1"/>
</dbReference>
<evidence type="ECO:0000256" key="1">
    <source>
        <dbReference type="ARBA" id="ARBA00001933"/>
    </source>
</evidence>
<sequence length="369" mass="37342">MTVDAAAEFLDVPPFPASGFATLADRIAALLGTGGDVLLVQGEAIVALEAVAASLAAPTVHALNIATSPYGALFGGWLRRGGASVTDLRPAVAGRPIAIEAVASAFAADTGINAVALAHAESATGMLNPLAEIAALARARGALVIVDAVASVGGHALDMDALGVDVAVIGPQKALGGSSGLSAVALARRVWPFLDRPGATADSILSLMDHKRLWLDRGRGALPGMPSALEFRALDAALARIEAEGIDAAVARHDRAARAVRASLPKLGVDPWVENLAEASALVTAAVLPDRIDRAAFLDALPLGATGIDAAIGEPGGRVVRINHTGSRADREPVLASVTAFGLTLRRCGAGPDVDGAVAAAAETFDWFD</sequence>
<dbReference type="PANTHER" id="PTHR21152">
    <property type="entry name" value="AMINOTRANSFERASE CLASS V"/>
    <property type="match status" value="1"/>
</dbReference>
<dbReference type="InterPro" id="IPR015424">
    <property type="entry name" value="PyrdxlP-dep_Trfase"/>
</dbReference>
<evidence type="ECO:0000256" key="4">
    <source>
        <dbReference type="ARBA" id="ARBA00022679"/>
    </source>
</evidence>
<evidence type="ECO:0000256" key="5">
    <source>
        <dbReference type="ARBA" id="ARBA00022898"/>
    </source>
</evidence>
<keyword evidence="3 9" id="KW-0032">Aminotransferase</keyword>
<dbReference type="InterPro" id="IPR024169">
    <property type="entry name" value="SP_NH2Trfase/AEP_transaminase"/>
</dbReference>
<keyword evidence="4 9" id="KW-0808">Transferase</keyword>
<dbReference type="SUPFAM" id="SSF53383">
    <property type="entry name" value="PLP-dependent transferases"/>
    <property type="match status" value="1"/>
</dbReference>
<dbReference type="PANTHER" id="PTHR21152:SF24">
    <property type="entry name" value="ALANINE--GLYOXYLATE AMINOTRANSFERASE 1"/>
    <property type="match status" value="1"/>
</dbReference>
<evidence type="ECO:0000256" key="3">
    <source>
        <dbReference type="ARBA" id="ARBA00022576"/>
    </source>
</evidence>
<keyword evidence="5 7" id="KW-0663">Pyridoxal phosphate</keyword>
<keyword evidence="10" id="KW-1185">Reference proteome</keyword>
<dbReference type="Pfam" id="PF00266">
    <property type="entry name" value="Aminotran_5"/>
    <property type="match status" value="1"/>
</dbReference>
<evidence type="ECO:0000313" key="10">
    <source>
        <dbReference type="Proteomes" id="UP000432089"/>
    </source>
</evidence>
<accession>A0A7V7TVU9</accession>
<dbReference type="InterPro" id="IPR015421">
    <property type="entry name" value="PyrdxlP-dep_Trfase_major"/>
</dbReference>
<comment type="similarity">
    <text evidence="2">Belongs to the class-V pyridoxal-phosphate-dependent aminotransferase family.</text>
</comment>
<gene>
    <name evidence="9" type="ORF">F6X38_14635</name>
</gene>
<dbReference type="Gene3D" id="3.90.1150.10">
    <property type="entry name" value="Aspartate Aminotransferase, domain 1"/>
    <property type="match status" value="1"/>
</dbReference>
<dbReference type="PIRSF" id="PIRSF000524">
    <property type="entry name" value="SPT"/>
    <property type="match status" value="1"/>
</dbReference>
<protein>
    <submittedName>
        <fullName evidence="9">Alanine--glyoxylate aminotransferase family protein</fullName>
    </submittedName>
</protein>
<evidence type="ECO:0000256" key="7">
    <source>
        <dbReference type="PIRSR" id="PIRSR000524-50"/>
    </source>
</evidence>
<evidence type="ECO:0000259" key="8">
    <source>
        <dbReference type="Pfam" id="PF00266"/>
    </source>
</evidence>
<dbReference type="GO" id="GO:0008453">
    <property type="term" value="F:alanine-glyoxylate transaminase activity"/>
    <property type="evidence" value="ECO:0007669"/>
    <property type="project" value="TreeGrafter"/>
</dbReference>
<dbReference type="AlphaFoldDB" id="A0A7V7TVU9"/>
<dbReference type="EMBL" id="VZDO01000011">
    <property type="protein sequence ID" value="KAB0679116.1"/>
    <property type="molecule type" value="Genomic_DNA"/>
</dbReference>
<dbReference type="GO" id="GO:0019265">
    <property type="term" value="P:glycine biosynthetic process, by transamination of glyoxylate"/>
    <property type="evidence" value="ECO:0007669"/>
    <property type="project" value="TreeGrafter"/>
</dbReference>
<dbReference type="InterPro" id="IPR000192">
    <property type="entry name" value="Aminotrans_V_dom"/>
</dbReference>
<feature type="binding site" evidence="6">
    <location>
        <position position="321"/>
    </location>
    <ligand>
        <name>substrate</name>
    </ligand>
</feature>
<dbReference type="InterPro" id="IPR015422">
    <property type="entry name" value="PyrdxlP-dep_Trfase_small"/>
</dbReference>
<name>A0A7V7TVU9_9HYPH</name>
<feature type="domain" description="Aminotransferase class V" evidence="8">
    <location>
        <begin position="79"/>
        <end position="268"/>
    </location>
</feature>
<comment type="caution">
    <text evidence="9">The sequence shown here is derived from an EMBL/GenBank/DDBJ whole genome shotgun (WGS) entry which is preliminary data.</text>
</comment>
<evidence type="ECO:0000256" key="6">
    <source>
        <dbReference type="PIRSR" id="PIRSR000524-1"/>
    </source>
</evidence>
<evidence type="ECO:0000313" key="9">
    <source>
        <dbReference type="EMBL" id="KAB0679116.1"/>
    </source>
</evidence>
<dbReference type="Gene3D" id="3.40.640.10">
    <property type="entry name" value="Type I PLP-dependent aspartate aminotransferase-like (Major domain)"/>
    <property type="match status" value="1"/>
</dbReference>